<dbReference type="InterPro" id="IPR051278">
    <property type="entry name" value="HdrB/HdrD_reductase"/>
</dbReference>
<dbReference type="EMBL" id="JACQWF010000270">
    <property type="protein sequence ID" value="MBI4595925.1"/>
    <property type="molecule type" value="Genomic_DNA"/>
</dbReference>
<dbReference type="PANTHER" id="PTHR42947:SF1">
    <property type="entry name" value="COB--COM HETERODISULFIDE REDUCTASE SUBUNIT B 1"/>
    <property type="match status" value="1"/>
</dbReference>
<dbReference type="AlphaFoldDB" id="A0A933GNS9"/>
<dbReference type="Gene3D" id="1.20.1050.140">
    <property type="match status" value="1"/>
</dbReference>
<protein>
    <submittedName>
        <fullName evidence="3">CoB--CoM heterodisulfide reductase iron-sulfur subunit B family protein</fullName>
    </submittedName>
</protein>
<accession>A0A933GNS9</accession>
<proteinExistence type="predicted"/>
<evidence type="ECO:0000259" key="2">
    <source>
        <dbReference type="Pfam" id="PF02754"/>
    </source>
</evidence>
<keyword evidence="1" id="KW-0560">Oxidoreductase</keyword>
<dbReference type="Gene3D" id="3.40.50.11810">
    <property type="match status" value="1"/>
</dbReference>
<evidence type="ECO:0000313" key="4">
    <source>
        <dbReference type="Proteomes" id="UP000772181"/>
    </source>
</evidence>
<comment type="caution">
    <text evidence="3">The sequence shown here is derived from an EMBL/GenBank/DDBJ whole genome shotgun (WGS) entry which is preliminary data.</text>
</comment>
<feature type="domain" description="Cysteine-rich" evidence="2">
    <location>
        <begin position="4"/>
        <end position="83"/>
    </location>
</feature>
<sequence length="293" mass="32779">MRYSYFPGCSLHGMASEYDLSFKAVCKAMDIQLEEVKDWNCCGTGPKVAKSKLLAIALPVQNLVQVEKGTSREVLMPCASCFSTHKNALHQIERDPDLKKKIDQILEEQYQGTVKISHPLEILTANGGLRKIKSLVKRKLEGLKVVCYYGCLLTRPPKVMKFDHYEYPLSMDKIMDALEIESLDWSYKTECCGASLAVSQPELVLKLCHDILTDAKARGAEAIVTACPLCHGNLDARQEQIEARFSAKLQMPVFYFTQLMGLAFGCDIRELGLHKHLVEPSALLAQKGLNIQL</sequence>
<organism evidence="3 4">
    <name type="scientific">Tectimicrobiota bacterium</name>
    <dbReference type="NCBI Taxonomy" id="2528274"/>
    <lineage>
        <taxon>Bacteria</taxon>
        <taxon>Pseudomonadati</taxon>
        <taxon>Nitrospinota/Tectimicrobiota group</taxon>
        <taxon>Candidatus Tectimicrobiota</taxon>
    </lineage>
</organism>
<evidence type="ECO:0000256" key="1">
    <source>
        <dbReference type="ARBA" id="ARBA00023002"/>
    </source>
</evidence>
<feature type="domain" description="Cysteine-rich" evidence="2">
    <location>
        <begin position="145"/>
        <end position="235"/>
    </location>
</feature>
<evidence type="ECO:0000313" key="3">
    <source>
        <dbReference type="EMBL" id="MBI4595925.1"/>
    </source>
</evidence>
<reference evidence="3" key="1">
    <citation type="submission" date="2020-07" db="EMBL/GenBank/DDBJ databases">
        <title>Huge and variable diversity of episymbiotic CPR bacteria and DPANN archaea in groundwater ecosystems.</title>
        <authorList>
            <person name="He C.Y."/>
            <person name="Keren R."/>
            <person name="Whittaker M."/>
            <person name="Farag I.F."/>
            <person name="Doudna J."/>
            <person name="Cate J.H.D."/>
            <person name="Banfield J.F."/>
        </authorList>
    </citation>
    <scope>NUCLEOTIDE SEQUENCE</scope>
    <source>
        <strain evidence="3">NC_groundwater_1482_Ag_S-0.65um_47_24</strain>
    </source>
</reference>
<name>A0A933GNS9_UNCTE</name>
<dbReference type="GO" id="GO:0016491">
    <property type="term" value="F:oxidoreductase activity"/>
    <property type="evidence" value="ECO:0007669"/>
    <property type="project" value="UniProtKB-KW"/>
</dbReference>
<dbReference type="InterPro" id="IPR004017">
    <property type="entry name" value="Cys_rich_dom"/>
</dbReference>
<dbReference type="PANTHER" id="PTHR42947">
    <property type="entry name" value="COB--COM HETERODISULFIDE REDUCTASE SUBUNIT B 1"/>
    <property type="match status" value="1"/>
</dbReference>
<dbReference type="Pfam" id="PF02754">
    <property type="entry name" value="CCG"/>
    <property type="match status" value="2"/>
</dbReference>
<gene>
    <name evidence="3" type="ORF">HY730_06040</name>
</gene>
<dbReference type="Proteomes" id="UP000772181">
    <property type="component" value="Unassembled WGS sequence"/>
</dbReference>